<dbReference type="EMBL" id="CAJOBB010006164">
    <property type="protein sequence ID" value="CAF4152849.1"/>
    <property type="molecule type" value="Genomic_DNA"/>
</dbReference>
<organism evidence="1 2">
    <name type="scientific">Adineta steineri</name>
    <dbReference type="NCBI Taxonomy" id="433720"/>
    <lineage>
        <taxon>Eukaryota</taxon>
        <taxon>Metazoa</taxon>
        <taxon>Spiralia</taxon>
        <taxon>Gnathifera</taxon>
        <taxon>Rotifera</taxon>
        <taxon>Eurotatoria</taxon>
        <taxon>Bdelloidea</taxon>
        <taxon>Adinetida</taxon>
        <taxon>Adinetidae</taxon>
        <taxon>Adineta</taxon>
    </lineage>
</organism>
<gene>
    <name evidence="1" type="ORF">KXQ929_LOCUS37356</name>
</gene>
<dbReference type="Proteomes" id="UP000663868">
    <property type="component" value="Unassembled WGS sequence"/>
</dbReference>
<dbReference type="AlphaFoldDB" id="A0A819Y8H2"/>
<comment type="caution">
    <text evidence="1">The sequence shown here is derived from an EMBL/GenBank/DDBJ whole genome shotgun (WGS) entry which is preliminary data.</text>
</comment>
<reference evidence="1" key="1">
    <citation type="submission" date="2021-02" db="EMBL/GenBank/DDBJ databases">
        <authorList>
            <person name="Nowell W R."/>
        </authorList>
    </citation>
    <scope>NUCLEOTIDE SEQUENCE</scope>
</reference>
<sequence length="174" mass="19703">MYLTLEKIVTMAGKLPGYIINTLSQSASHMRLPFRNNTSPDLQNIIIFCEEYVSRWKCIRSILGGHCIKPIIIIDSFNYLNIIYGSPSKYLHGYGLAKINATLDDLAQLSRPSPKLKAIDIKFGIPISYPDSDLKNFKSNSLEIYSTIVTLRLKNIINGYSIRSFDIVSTTYDE</sequence>
<accession>A0A819Y8H2</accession>
<evidence type="ECO:0000313" key="1">
    <source>
        <dbReference type="EMBL" id="CAF4152849.1"/>
    </source>
</evidence>
<proteinExistence type="predicted"/>
<name>A0A819Y8H2_9BILA</name>
<protein>
    <submittedName>
        <fullName evidence="1">Uncharacterized protein</fullName>
    </submittedName>
</protein>
<evidence type="ECO:0000313" key="2">
    <source>
        <dbReference type="Proteomes" id="UP000663868"/>
    </source>
</evidence>